<name>A0A2A6CL56_PRIPA</name>
<reference evidence="1" key="2">
    <citation type="submission" date="2022-06" db="UniProtKB">
        <authorList>
            <consortium name="EnsemblMetazoa"/>
        </authorList>
    </citation>
    <scope>IDENTIFICATION</scope>
    <source>
        <strain evidence="1">PS312</strain>
    </source>
</reference>
<dbReference type="EnsemblMetazoa" id="PPA23295.1">
    <property type="protein sequence ID" value="PPA23295.1"/>
    <property type="gene ID" value="WBGene00112849"/>
</dbReference>
<evidence type="ECO:0000313" key="2">
    <source>
        <dbReference type="Proteomes" id="UP000005239"/>
    </source>
</evidence>
<proteinExistence type="predicted"/>
<protein>
    <submittedName>
        <fullName evidence="1">G protein-coupled receptor</fullName>
    </submittedName>
</protein>
<accession>A0A2A6CL56</accession>
<accession>A0A8R1UET4</accession>
<sequence>MAIFISPEEEEFIVARQHIVLVVAMTLDIVSLALLIKHTPSLMAEFRKYLYLIQASCSIRNQGTWTILAGYCVGLLCKWGVPIQKMTGIAMLLLENVGIAIMLAVLFRHQAIVVDNDKLKLKPFIILIVFLGVAVFSHMFYSLYTQERKRSAATFRRLRKTVFVLIAQLLIPLNFTVVPGFLIFTGITFENTISFGKTKQVEEHIYEYADVKVVSIYIRRSLEIGYYANFVYVTPSFFTFLNPLVTVMSVG</sequence>
<dbReference type="Proteomes" id="UP000005239">
    <property type="component" value="Unassembled WGS sequence"/>
</dbReference>
<keyword evidence="2" id="KW-1185">Reference proteome</keyword>
<dbReference type="OrthoDB" id="5852718at2759"/>
<dbReference type="Pfam" id="PF10318">
    <property type="entry name" value="7TM_GPCR_Srh"/>
    <property type="match status" value="1"/>
</dbReference>
<gene>
    <name evidence="1" type="primary">WBGene00112849</name>
</gene>
<reference evidence="2" key="1">
    <citation type="journal article" date="2008" name="Nat. Genet.">
        <title>The Pristionchus pacificus genome provides a unique perspective on nematode lifestyle and parasitism.</title>
        <authorList>
            <person name="Dieterich C."/>
            <person name="Clifton S.W."/>
            <person name="Schuster L.N."/>
            <person name="Chinwalla A."/>
            <person name="Delehaunty K."/>
            <person name="Dinkelacker I."/>
            <person name="Fulton L."/>
            <person name="Fulton R."/>
            <person name="Godfrey J."/>
            <person name="Minx P."/>
            <person name="Mitreva M."/>
            <person name="Roeseler W."/>
            <person name="Tian H."/>
            <person name="Witte H."/>
            <person name="Yang S.P."/>
            <person name="Wilson R.K."/>
            <person name="Sommer R.J."/>
        </authorList>
    </citation>
    <scope>NUCLEOTIDE SEQUENCE [LARGE SCALE GENOMIC DNA]</scope>
    <source>
        <strain evidence="2">PS312</strain>
    </source>
</reference>
<dbReference type="PANTHER" id="PTHR22941:SF26">
    <property type="entry name" value="SERPENTINE RECEPTOR, CLASS H"/>
    <property type="match status" value="1"/>
</dbReference>
<organism evidence="1 2">
    <name type="scientific">Pristionchus pacificus</name>
    <name type="common">Parasitic nematode worm</name>
    <dbReference type="NCBI Taxonomy" id="54126"/>
    <lineage>
        <taxon>Eukaryota</taxon>
        <taxon>Metazoa</taxon>
        <taxon>Ecdysozoa</taxon>
        <taxon>Nematoda</taxon>
        <taxon>Chromadorea</taxon>
        <taxon>Rhabditida</taxon>
        <taxon>Rhabditina</taxon>
        <taxon>Diplogasteromorpha</taxon>
        <taxon>Diplogasteroidea</taxon>
        <taxon>Neodiplogasteridae</taxon>
        <taxon>Pristionchus</taxon>
    </lineage>
</organism>
<dbReference type="InterPro" id="IPR019422">
    <property type="entry name" value="7TM_GPCR_serpentine_rcpt_Srh"/>
</dbReference>
<dbReference type="InterPro" id="IPR053220">
    <property type="entry name" value="Nematode_rcpt-like_serp_H"/>
</dbReference>
<dbReference type="PANTHER" id="PTHR22941">
    <property type="entry name" value="SERPENTINE RECEPTOR"/>
    <property type="match status" value="1"/>
</dbReference>
<dbReference type="AlphaFoldDB" id="A0A2A6CL56"/>
<evidence type="ECO:0000313" key="1">
    <source>
        <dbReference type="EnsemblMetazoa" id="PPA23295.1"/>
    </source>
</evidence>